<name>A0AAV6EDG2_CAMHY</name>
<comment type="caution">
    <text evidence="1">The sequence shown here is derived from an EMBL/GenBank/DDBJ whole genome shotgun (WGS) entry which is preliminary data.</text>
</comment>
<dbReference type="RefSeq" id="WP_112000795.1">
    <property type="nucleotide sequence ID" value="NZ_CP053828.1"/>
</dbReference>
<dbReference type="Proteomes" id="UP000423641">
    <property type="component" value="Unassembled WGS sequence"/>
</dbReference>
<gene>
    <name evidence="1" type="ORF">F7P66_09005</name>
</gene>
<proteinExistence type="predicted"/>
<accession>A0AAV6EDG2</accession>
<evidence type="ECO:0000313" key="2">
    <source>
        <dbReference type="Proteomes" id="UP000423641"/>
    </source>
</evidence>
<dbReference type="AlphaFoldDB" id="A0AAV6EDG2"/>
<sequence>MGLNSAILNLNRAFLLDPLNFKYKIYEIKHLIQDNKFEMAEYIARSSILLDHDGFLYILLKKLYYGYTMYDCHKVLIENTNLNYLYLSYMSARILYDVGNIQCAKYIVSKLNTNNWYINEFAKKVLVTKSEFDEKDKILEKLIINNKSN</sequence>
<reference evidence="1 2" key="1">
    <citation type="submission" date="2019-09" db="EMBL/GenBank/DDBJ databases">
        <title>Draft genome sequences of 48 bacterial type strains from the CCUG.</title>
        <authorList>
            <person name="Tunovic T."/>
            <person name="Pineiro-Iglesias B."/>
            <person name="Unosson C."/>
            <person name="Inganas E."/>
            <person name="Ohlen M."/>
            <person name="Cardew S."/>
            <person name="Jensie-Markopoulos S."/>
            <person name="Salva-Serra F."/>
            <person name="Jaen-Luchoro D."/>
            <person name="Karlsson R."/>
            <person name="Svensson-Stadler L."/>
            <person name="Chun J."/>
            <person name="Moore E."/>
        </authorList>
    </citation>
    <scope>NUCLEOTIDE SEQUENCE [LARGE SCALE GENOMIC DNA]</scope>
    <source>
        <strain evidence="1 2">CCUG 34538</strain>
    </source>
</reference>
<organism evidence="1 2">
    <name type="scientific">Campylobacter hyointestinalis subsp. lawsonii</name>
    <dbReference type="NCBI Taxonomy" id="91353"/>
    <lineage>
        <taxon>Bacteria</taxon>
        <taxon>Pseudomonadati</taxon>
        <taxon>Campylobacterota</taxon>
        <taxon>Epsilonproteobacteria</taxon>
        <taxon>Campylobacterales</taxon>
        <taxon>Campylobacteraceae</taxon>
        <taxon>Campylobacter</taxon>
    </lineage>
</organism>
<dbReference type="GeneID" id="56510273"/>
<evidence type="ECO:0000313" key="1">
    <source>
        <dbReference type="EMBL" id="KAB0610921.1"/>
    </source>
</evidence>
<protein>
    <submittedName>
        <fullName evidence="1">Uncharacterized protein</fullName>
    </submittedName>
</protein>
<dbReference type="EMBL" id="VZON01000012">
    <property type="protein sequence ID" value="KAB0610921.1"/>
    <property type="molecule type" value="Genomic_DNA"/>
</dbReference>